<evidence type="ECO:0000256" key="1">
    <source>
        <dbReference type="SAM" id="MobiDB-lite"/>
    </source>
</evidence>
<sequence>MLRPAKIFTSLRQIGHYLNGRVADLVRGPPRAPPPTHALVKKSLTTHAFFQHHEAPLLSRLAERQRLLYALQQQFPIVKVFSHPTLYRPSYTLSFAKSTQMRTIVSSGASPPSVNTLGDVCSAAGGLSSPGLFNRTAAVTRLPFAARQFSTAKSPCVTLFQQQSNTAQHSNNVFSHVSSRFFSPAGNKVNSPLNNANNGSRPVTVHSSENEDDKPPRNHYSRIFQRHTKGMSDIIQEDDDKTHLHGLRHGSLVRRTAALRTSSSVCRRKPAPLRKMDYIRHDDMLNPRTQLPTARRWVSSRRLLTKADASETQDVRDNERHVVYLAIALDENALLYDAALLHNHNRNRNHTNHHDWLTPSLMGSRTVADLISTRQAQVVLFLEKLSQHGTFQVDMVGTVLRVYMDRSINDTRRWLADIGLDPYDPLFTIESTCKVPSEAEENDMDWLDGSYSCLDPDEVPVATSTSTSTSRRNTLMIEEAHEGQDTAPNRLESSNPFLGIKSFLKEIEEEYPTFV</sequence>
<proteinExistence type="predicted"/>
<gene>
    <name evidence="2" type="ORF">BCR43DRAFT_55443</name>
</gene>
<dbReference type="OrthoDB" id="2363028at2759"/>
<dbReference type="Proteomes" id="UP000242180">
    <property type="component" value="Unassembled WGS sequence"/>
</dbReference>
<feature type="region of interest" description="Disordered" evidence="1">
    <location>
        <begin position="185"/>
        <end position="219"/>
    </location>
</feature>
<dbReference type="OMA" id="TWGFPRT"/>
<accession>A0A1X2HWP4</accession>
<keyword evidence="3" id="KW-1185">Reference proteome</keyword>
<dbReference type="EMBL" id="MCGN01000001">
    <property type="protein sequence ID" value="ORZ04030.1"/>
    <property type="molecule type" value="Genomic_DNA"/>
</dbReference>
<dbReference type="AlphaFoldDB" id="A0A1X2HWP4"/>
<feature type="compositionally biased region" description="Polar residues" evidence="1">
    <location>
        <begin position="188"/>
        <end position="207"/>
    </location>
</feature>
<protein>
    <submittedName>
        <fullName evidence="2">Uncharacterized protein</fullName>
    </submittedName>
</protein>
<reference evidence="2 3" key="1">
    <citation type="submission" date="2016-07" db="EMBL/GenBank/DDBJ databases">
        <title>Pervasive Adenine N6-methylation of Active Genes in Fungi.</title>
        <authorList>
            <consortium name="DOE Joint Genome Institute"/>
            <person name="Mondo S.J."/>
            <person name="Dannebaum R.O."/>
            <person name="Kuo R.C."/>
            <person name="Labutti K."/>
            <person name="Haridas S."/>
            <person name="Kuo A."/>
            <person name="Salamov A."/>
            <person name="Ahrendt S.R."/>
            <person name="Lipzen A."/>
            <person name="Sullivan W."/>
            <person name="Andreopoulos W.B."/>
            <person name="Clum A."/>
            <person name="Lindquist E."/>
            <person name="Daum C."/>
            <person name="Ramamoorthy G.K."/>
            <person name="Gryganskyi A."/>
            <person name="Culley D."/>
            <person name="Magnuson J.K."/>
            <person name="James T.Y."/>
            <person name="O'Malley M.A."/>
            <person name="Stajich J.E."/>
            <person name="Spatafora J.W."/>
            <person name="Visel A."/>
            <person name="Grigoriev I.V."/>
        </authorList>
    </citation>
    <scope>NUCLEOTIDE SEQUENCE [LARGE SCALE GENOMIC DNA]</scope>
    <source>
        <strain evidence="2 3">NRRL 2496</strain>
    </source>
</reference>
<comment type="caution">
    <text evidence="2">The sequence shown here is derived from an EMBL/GenBank/DDBJ whole genome shotgun (WGS) entry which is preliminary data.</text>
</comment>
<organism evidence="2 3">
    <name type="scientific">Syncephalastrum racemosum</name>
    <name type="common">Filamentous fungus</name>
    <dbReference type="NCBI Taxonomy" id="13706"/>
    <lineage>
        <taxon>Eukaryota</taxon>
        <taxon>Fungi</taxon>
        <taxon>Fungi incertae sedis</taxon>
        <taxon>Mucoromycota</taxon>
        <taxon>Mucoromycotina</taxon>
        <taxon>Mucoromycetes</taxon>
        <taxon>Mucorales</taxon>
        <taxon>Syncephalastraceae</taxon>
        <taxon>Syncephalastrum</taxon>
    </lineage>
</organism>
<evidence type="ECO:0000313" key="3">
    <source>
        <dbReference type="Proteomes" id="UP000242180"/>
    </source>
</evidence>
<dbReference type="InParanoid" id="A0A1X2HWP4"/>
<name>A0A1X2HWP4_SYNRA</name>
<evidence type="ECO:0000313" key="2">
    <source>
        <dbReference type="EMBL" id="ORZ04030.1"/>
    </source>
</evidence>